<evidence type="ECO:0000313" key="5">
    <source>
        <dbReference type="Proteomes" id="UP001387364"/>
    </source>
</evidence>
<dbReference type="PANTHER" id="PTHR30383:SF27">
    <property type="entry name" value="SPORE GERMINATION LIPASE LIPC"/>
    <property type="match status" value="1"/>
</dbReference>
<dbReference type="InterPro" id="IPR051532">
    <property type="entry name" value="Ester_Hydrolysis_Enzymes"/>
</dbReference>
<dbReference type="SUPFAM" id="SSF52266">
    <property type="entry name" value="SGNH hydrolase"/>
    <property type="match status" value="1"/>
</dbReference>
<evidence type="ECO:0000256" key="2">
    <source>
        <dbReference type="SAM" id="SignalP"/>
    </source>
</evidence>
<dbReference type="Pfam" id="PF13472">
    <property type="entry name" value="Lipase_GDSL_2"/>
    <property type="match status" value="1"/>
</dbReference>
<keyword evidence="1" id="KW-0175">Coiled coil</keyword>
<dbReference type="PANTHER" id="PTHR30383">
    <property type="entry name" value="THIOESTERASE 1/PROTEASE 1/LYSOPHOSPHOLIPASE L1"/>
    <property type="match status" value="1"/>
</dbReference>
<gene>
    <name evidence="4" type="ORF">WDJ61_10565</name>
</gene>
<keyword evidence="2" id="KW-0732">Signal</keyword>
<dbReference type="EMBL" id="CP147404">
    <property type="protein sequence ID" value="WXB91715.1"/>
    <property type="molecule type" value="Genomic_DNA"/>
</dbReference>
<dbReference type="CDD" id="cd04506">
    <property type="entry name" value="SGNH_hydrolase_YpmR_like"/>
    <property type="match status" value="1"/>
</dbReference>
<dbReference type="Proteomes" id="UP001387364">
    <property type="component" value="Chromosome"/>
</dbReference>
<dbReference type="InterPro" id="IPR013830">
    <property type="entry name" value="SGNH_hydro"/>
</dbReference>
<feature type="coiled-coil region" evidence="1">
    <location>
        <begin position="130"/>
        <end position="196"/>
    </location>
</feature>
<dbReference type="GO" id="GO:0016787">
    <property type="term" value="F:hydrolase activity"/>
    <property type="evidence" value="ECO:0007669"/>
    <property type="project" value="UniProtKB-KW"/>
</dbReference>
<organism evidence="4 5">
    <name type="scientific">Bacillus kandeliae</name>
    <dbReference type="NCBI Taxonomy" id="3129297"/>
    <lineage>
        <taxon>Bacteria</taxon>
        <taxon>Bacillati</taxon>
        <taxon>Bacillota</taxon>
        <taxon>Bacilli</taxon>
        <taxon>Bacillales</taxon>
        <taxon>Bacillaceae</taxon>
        <taxon>Bacillus</taxon>
    </lineage>
</organism>
<sequence>MRKLKKAWLLVVAFVCSLSACSGQEKEVEVVPKDLRVVSVGDSLTEGIGDSTKTGGYIPYLQDNLVQLEEVKSATFTNYGVKGNRTDQLLERLDEQKVKESIKKADFVIITIGGNDIMKVFKENFGELKVKQFEQERKDYEKRLNDIIVKVRQSNQEAGIVLVGLYNPFMEMLDDVEEVEEILQDWNETSKQTIEKYDRTTFVPVEDLFTNSKEDLFYDDQFHPNDRGYELIGERIFDTIKGEELEELTNQKIMYVKEEKR</sequence>
<evidence type="ECO:0000259" key="3">
    <source>
        <dbReference type="Pfam" id="PF13472"/>
    </source>
</evidence>
<dbReference type="RefSeq" id="WP_338749479.1">
    <property type="nucleotide sequence ID" value="NZ_CP147404.1"/>
</dbReference>
<accession>A0ABZ2N2V6</accession>
<feature type="chain" id="PRO_5046882307" evidence="2">
    <location>
        <begin position="23"/>
        <end position="261"/>
    </location>
</feature>
<protein>
    <submittedName>
        <fullName evidence="4">SGNH/GDSL hydrolase family protein</fullName>
    </submittedName>
</protein>
<dbReference type="PROSITE" id="PS51257">
    <property type="entry name" value="PROKAR_LIPOPROTEIN"/>
    <property type="match status" value="1"/>
</dbReference>
<dbReference type="InterPro" id="IPR036514">
    <property type="entry name" value="SGNH_hydro_sf"/>
</dbReference>
<keyword evidence="5" id="KW-1185">Reference proteome</keyword>
<evidence type="ECO:0000256" key="1">
    <source>
        <dbReference type="SAM" id="Coils"/>
    </source>
</evidence>
<name>A0ABZ2N2V6_9BACI</name>
<dbReference type="Gene3D" id="3.40.50.1110">
    <property type="entry name" value="SGNH hydrolase"/>
    <property type="match status" value="1"/>
</dbReference>
<reference evidence="4 5" key="1">
    <citation type="submission" date="2024-02" db="EMBL/GenBank/DDBJ databases">
        <title>Seven novel Bacillus-like species.</title>
        <authorList>
            <person name="Liu G."/>
        </authorList>
    </citation>
    <scope>NUCLEOTIDE SEQUENCE [LARGE SCALE GENOMIC DNA]</scope>
    <source>
        <strain evidence="4 5">FJAT-52991</strain>
    </source>
</reference>
<feature type="domain" description="SGNH hydrolase-type esterase" evidence="3">
    <location>
        <begin position="40"/>
        <end position="231"/>
    </location>
</feature>
<evidence type="ECO:0000313" key="4">
    <source>
        <dbReference type="EMBL" id="WXB91715.1"/>
    </source>
</evidence>
<keyword evidence="4" id="KW-0378">Hydrolase</keyword>
<proteinExistence type="predicted"/>
<feature type="signal peptide" evidence="2">
    <location>
        <begin position="1"/>
        <end position="22"/>
    </location>
</feature>